<comment type="caution">
    <text evidence="1">The sequence shown here is derived from an EMBL/GenBank/DDBJ whole genome shotgun (WGS) entry which is preliminary data.</text>
</comment>
<protein>
    <submittedName>
        <fullName evidence="1">DUF3891 family protein</fullName>
    </submittedName>
</protein>
<reference evidence="1 2" key="1">
    <citation type="submission" date="2019-04" db="EMBL/GenBank/DDBJ databases">
        <title>Lewinella litorea sp. nov., isolated from a marine sand.</title>
        <authorList>
            <person name="Yoon J.-H."/>
        </authorList>
    </citation>
    <scope>NUCLEOTIDE SEQUENCE [LARGE SCALE GENOMIC DNA]</scope>
    <source>
        <strain evidence="1 2">HSMS-39</strain>
    </source>
</reference>
<name>A0A4S4NPI7_9BACT</name>
<organism evidence="1 2">
    <name type="scientific">Neolewinella litorea</name>
    <dbReference type="NCBI Taxonomy" id="2562452"/>
    <lineage>
        <taxon>Bacteria</taxon>
        <taxon>Pseudomonadati</taxon>
        <taxon>Bacteroidota</taxon>
        <taxon>Saprospiria</taxon>
        <taxon>Saprospirales</taxon>
        <taxon>Lewinellaceae</taxon>
        <taxon>Neolewinella</taxon>
    </lineage>
</organism>
<dbReference type="OrthoDB" id="872894at2"/>
<dbReference type="Proteomes" id="UP000308528">
    <property type="component" value="Unassembled WGS sequence"/>
</dbReference>
<sequence>MLVRPHPDGWRITLHPAHGLLAADLYTHLPRVVPPALALPTLLAVAQHDDHQIDFSSGDYLTERGAPKDFTLLRMNESQRSEQAEHLLADAYRKHLWTGLVIGRHYEYLYDGEAVDARLKKLLRRIADKRKKVLKARGWPAELLETTYGRLRFCDRLSLILCGEELPAVGRRLEVNEGLGEATFVNQHPETDEINLTPWCFAEDRVKVSVESYVLDKLTFSSGKALGEALAGTLPELREWVFVKGNIPAAE</sequence>
<gene>
    <name evidence="1" type="ORF">E4021_04395</name>
</gene>
<dbReference type="InterPro" id="IPR024992">
    <property type="entry name" value="DUF3891"/>
</dbReference>
<accession>A0A4S4NPI7</accession>
<dbReference type="EMBL" id="SRSF01000001">
    <property type="protein sequence ID" value="THH41832.1"/>
    <property type="molecule type" value="Genomic_DNA"/>
</dbReference>
<keyword evidence="2" id="KW-1185">Reference proteome</keyword>
<dbReference type="RefSeq" id="WP_136456708.1">
    <property type="nucleotide sequence ID" value="NZ_SRSF01000001.1"/>
</dbReference>
<evidence type="ECO:0000313" key="1">
    <source>
        <dbReference type="EMBL" id="THH41832.1"/>
    </source>
</evidence>
<proteinExistence type="predicted"/>
<dbReference type="AlphaFoldDB" id="A0A4S4NPI7"/>
<evidence type="ECO:0000313" key="2">
    <source>
        <dbReference type="Proteomes" id="UP000308528"/>
    </source>
</evidence>
<dbReference type="Pfam" id="PF13030">
    <property type="entry name" value="DUF3891"/>
    <property type="match status" value="1"/>
</dbReference>